<dbReference type="Pfam" id="PF17800">
    <property type="entry name" value="NPL"/>
    <property type="match status" value="1"/>
</dbReference>
<feature type="domain" description="Nucleoplasmin-like" evidence="2">
    <location>
        <begin position="3"/>
        <end position="93"/>
    </location>
</feature>
<accession>A0ABR1IL65</accession>
<feature type="compositionally biased region" description="Basic and acidic residues" evidence="1">
    <location>
        <begin position="129"/>
        <end position="140"/>
    </location>
</feature>
<keyword evidence="4" id="KW-1185">Reference proteome</keyword>
<comment type="caution">
    <text evidence="3">The sequence shown here is derived from an EMBL/GenBank/DDBJ whole genome shotgun (WGS) entry which is preliminary data.</text>
</comment>
<sequence>MTFWNLNLEPGQAKMVSPFRRIRLTNMSIKEVIEIGRTTVQILKPGQTLKDAAVVGALVPGRTDFAAIDVTLAQGVPMIIATNGPNPVSLIGWASDDENRALSQSSSIPSIGSVPSTVNFSGVPTTADEAIRNGKRRADDVDGPAQSGPAKRPNTGPSPEEAEGSGSTRPKRKTNQKNGKQLKDA</sequence>
<organism evidence="3 4">
    <name type="scientific">Marasmiellus scandens</name>
    <dbReference type="NCBI Taxonomy" id="2682957"/>
    <lineage>
        <taxon>Eukaryota</taxon>
        <taxon>Fungi</taxon>
        <taxon>Dikarya</taxon>
        <taxon>Basidiomycota</taxon>
        <taxon>Agaricomycotina</taxon>
        <taxon>Agaricomycetes</taxon>
        <taxon>Agaricomycetidae</taxon>
        <taxon>Agaricales</taxon>
        <taxon>Marasmiineae</taxon>
        <taxon>Omphalotaceae</taxon>
        <taxon>Marasmiellus</taxon>
    </lineage>
</organism>
<evidence type="ECO:0000256" key="1">
    <source>
        <dbReference type="SAM" id="MobiDB-lite"/>
    </source>
</evidence>
<evidence type="ECO:0000313" key="3">
    <source>
        <dbReference type="EMBL" id="KAK7435710.1"/>
    </source>
</evidence>
<feature type="region of interest" description="Disordered" evidence="1">
    <location>
        <begin position="103"/>
        <end position="185"/>
    </location>
</feature>
<proteinExistence type="predicted"/>
<evidence type="ECO:0000259" key="2">
    <source>
        <dbReference type="Pfam" id="PF17800"/>
    </source>
</evidence>
<name>A0ABR1IL65_9AGAR</name>
<protein>
    <recommendedName>
        <fullName evidence="2">Nucleoplasmin-like domain-containing protein</fullName>
    </recommendedName>
</protein>
<dbReference type="EMBL" id="JBANRG010000103">
    <property type="protein sequence ID" value="KAK7435710.1"/>
    <property type="molecule type" value="Genomic_DNA"/>
</dbReference>
<reference evidence="3 4" key="1">
    <citation type="submission" date="2024-01" db="EMBL/GenBank/DDBJ databases">
        <title>A draft genome for the cacao thread blight pathogen Marasmiellus scandens.</title>
        <authorList>
            <person name="Baruah I.K."/>
            <person name="Leung J."/>
            <person name="Bukari Y."/>
            <person name="Amoako-Attah I."/>
            <person name="Meinhardt L.W."/>
            <person name="Bailey B.A."/>
            <person name="Cohen S.P."/>
        </authorList>
    </citation>
    <scope>NUCLEOTIDE SEQUENCE [LARGE SCALE GENOMIC DNA]</scope>
    <source>
        <strain evidence="3 4">GH-19</strain>
    </source>
</reference>
<gene>
    <name evidence="3" type="ORF">VKT23_019542</name>
</gene>
<dbReference type="Gene3D" id="2.60.120.340">
    <property type="entry name" value="Nucleoplasmin core domain"/>
    <property type="match status" value="1"/>
</dbReference>
<evidence type="ECO:0000313" key="4">
    <source>
        <dbReference type="Proteomes" id="UP001498398"/>
    </source>
</evidence>
<feature type="compositionally biased region" description="Low complexity" evidence="1">
    <location>
        <begin position="103"/>
        <end position="116"/>
    </location>
</feature>
<dbReference type="Proteomes" id="UP001498398">
    <property type="component" value="Unassembled WGS sequence"/>
</dbReference>
<dbReference type="InterPro" id="IPR041232">
    <property type="entry name" value="NPL"/>
</dbReference>